<evidence type="ECO:0000313" key="8">
    <source>
        <dbReference type="Proteomes" id="UP000295497"/>
    </source>
</evidence>
<dbReference type="SUPFAM" id="SSF52283">
    <property type="entry name" value="Formate/glycerate dehydrogenase catalytic domain-like"/>
    <property type="match status" value="1"/>
</dbReference>
<dbReference type="GO" id="GO:0003714">
    <property type="term" value="F:transcription corepressor activity"/>
    <property type="evidence" value="ECO:0007669"/>
    <property type="project" value="InterPro"/>
</dbReference>
<reference evidence="7 8" key="1">
    <citation type="submission" date="2015-09" db="EMBL/GenBank/DDBJ databases">
        <title>Sorangium comparison.</title>
        <authorList>
            <person name="Zaburannyi N."/>
            <person name="Bunk B."/>
            <person name="Overmann J."/>
            <person name="Mueller R."/>
        </authorList>
    </citation>
    <scope>NUCLEOTIDE SEQUENCE [LARGE SCALE GENOMIC DNA]</scope>
    <source>
        <strain evidence="7 8">So ce836</strain>
    </source>
</reference>
<dbReference type="InterPro" id="IPR006139">
    <property type="entry name" value="D-isomer_2_OHA_DH_cat_dom"/>
</dbReference>
<dbReference type="InterPro" id="IPR050223">
    <property type="entry name" value="D-isomer_2-hydroxyacid_DH"/>
</dbReference>
<dbReference type="Pfam" id="PF02826">
    <property type="entry name" value="2-Hacid_dh_C"/>
    <property type="match status" value="1"/>
</dbReference>
<name>A0A4V0NFC0_SORCE</name>
<dbReference type="CDD" id="cd05299">
    <property type="entry name" value="CtBP_dh"/>
    <property type="match status" value="1"/>
</dbReference>
<evidence type="ECO:0000256" key="3">
    <source>
        <dbReference type="ARBA" id="ARBA00023027"/>
    </source>
</evidence>
<comment type="similarity">
    <text evidence="1 4">Belongs to the D-isomer specific 2-hydroxyacid dehydrogenase family.</text>
</comment>
<keyword evidence="2 4" id="KW-0560">Oxidoreductase</keyword>
<dbReference type="GO" id="GO:0016618">
    <property type="term" value="F:hydroxypyruvate reductase [NAD(P)H] activity"/>
    <property type="evidence" value="ECO:0007669"/>
    <property type="project" value="TreeGrafter"/>
</dbReference>
<dbReference type="Gene3D" id="3.40.50.720">
    <property type="entry name" value="NAD(P)-binding Rossmann-like Domain"/>
    <property type="match status" value="2"/>
</dbReference>
<dbReference type="GO" id="GO:0051287">
    <property type="term" value="F:NAD binding"/>
    <property type="evidence" value="ECO:0007669"/>
    <property type="project" value="InterPro"/>
</dbReference>
<dbReference type="InterPro" id="IPR036291">
    <property type="entry name" value="NAD(P)-bd_dom_sf"/>
</dbReference>
<gene>
    <name evidence="7" type="ORF">SOCE836_012300</name>
</gene>
<dbReference type="SUPFAM" id="SSF51735">
    <property type="entry name" value="NAD(P)-binding Rossmann-fold domains"/>
    <property type="match status" value="1"/>
</dbReference>
<evidence type="ECO:0000259" key="5">
    <source>
        <dbReference type="Pfam" id="PF00389"/>
    </source>
</evidence>
<dbReference type="Proteomes" id="UP000295497">
    <property type="component" value="Chromosome"/>
</dbReference>
<dbReference type="InterPro" id="IPR029753">
    <property type="entry name" value="D-isomer_DH_CS"/>
</dbReference>
<dbReference type="PANTHER" id="PTHR10996">
    <property type="entry name" value="2-HYDROXYACID DEHYDROGENASE-RELATED"/>
    <property type="match status" value="1"/>
</dbReference>
<dbReference type="EMBL" id="CP012672">
    <property type="protein sequence ID" value="AUX29142.1"/>
    <property type="molecule type" value="Genomic_DNA"/>
</dbReference>
<accession>A0A4V0NFC0</accession>
<dbReference type="InterPro" id="IPR006140">
    <property type="entry name" value="D-isomer_DH_NAD-bd"/>
</dbReference>
<dbReference type="FunFam" id="3.40.50.720:FF:000203">
    <property type="entry name" value="D-3-phosphoglycerate dehydrogenase (SerA)"/>
    <property type="match status" value="1"/>
</dbReference>
<dbReference type="GO" id="GO:0005829">
    <property type="term" value="C:cytosol"/>
    <property type="evidence" value="ECO:0007669"/>
    <property type="project" value="TreeGrafter"/>
</dbReference>
<protein>
    <submittedName>
        <fullName evidence="7">Dehydrogenase</fullName>
    </submittedName>
</protein>
<proteinExistence type="inferred from homology"/>
<feature type="domain" description="D-isomer specific 2-hydroxyacid dehydrogenase NAD-binding" evidence="6">
    <location>
        <begin position="114"/>
        <end position="295"/>
    </location>
</feature>
<keyword evidence="3" id="KW-0520">NAD</keyword>
<evidence type="ECO:0000259" key="6">
    <source>
        <dbReference type="Pfam" id="PF02826"/>
    </source>
</evidence>
<dbReference type="Pfam" id="PF00389">
    <property type="entry name" value="2-Hacid_dh"/>
    <property type="match status" value="1"/>
</dbReference>
<evidence type="ECO:0000256" key="4">
    <source>
        <dbReference type="RuleBase" id="RU003719"/>
    </source>
</evidence>
<feature type="domain" description="D-isomer specific 2-hydroxyacid dehydrogenase catalytic" evidence="5">
    <location>
        <begin position="26"/>
        <end position="327"/>
    </location>
</feature>
<dbReference type="InterPro" id="IPR043322">
    <property type="entry name" value="CtBP"/>
</dbReference>
<dbReference type="AlphaFoldDB" id="A0A4V0NFC0"/>
<organism evidence="7 8">
    <name type="scientific">Sorangium cellulosum</name>
    <name type="common">Polyangium cellulosum</name>
    <dbReference type="NCBI Taxonomy" id="56"/>
    <lineage>
        <taxon>Bacteria</taxon>
        <taxon>Pseudomonadati</taxon>
        <taxon>Myxococcota</taxon>
        <taxon>Polyangia</taxon>
        <taxon>Polyangiales</taxon>
        <taxon>Polyangiaceae</taxon>
        <taxon>Sorangium</taxon>
    </lineage>
</organism>
<evidence type="ECO:0000256" key="2">
    <source>
        <dbReference type="ARBA" id="ARBA00023002"/>
    </source>
</evidence>
<dbReference type="PANTHER" id="PTHR10996:SF283">
    <property type="entry name" value="GLYOXYLATE_HYDROXYPYRUVATE REDUCTASE B"/>
    <property type="match status" value="1"/>
</dbReference>
<dbReference type="GO" id="GO:0030267">
    <property type="term" value="F:glyoxylate reductase (NADPH) activity"/>
    <property type="evidence" value="ECO:0007669"/>
    <property type="project" value="TreeGrafter"/>
</dbReference>
<sequence length="331" mass="36185">MSMERTGQVVVLDYDFGDVDIERSLVEPAGFEVVAAQCKTEDDVVAVARDAVGVLTQYAEVKGRAISGLRRCQVIARYGTGVDTVDVAAATRRRIRVTNAPNDWCADEVADHAVALLLTLARKLPAYDRATRGGSWSWQDGRPIHRMRGATLGLLSFGAIARNIAARMASFGVRVAAHDPFLDTDEIRAAGAAPVSFDELLERSDYLVIQAPLTRGTRGLFGERELRRMKRTAILVNTARGPIIDDGALYRALEEGWIAGAGLDDIAEEPAKRQDWRPTSPLFSLENVVISPHAAYYSEESIEFVRRFAASEVVRVLSGQEPMSPVNLMAA</sequence>
<evidence type="ECO:0000256" key="1">
    <source>
        <dbReference type="ARBA" id="ARBA00005854"/>
    </source>
</evidence>
<dbReference type="PROSITE" id="PS00671">
    <property type="entry name" value="D_2_HYDROXYACID_DH_3"/>
    <property type="match status" value="1"/>
</dbReference>
<evidence type="ECO:0000313" key="7">
    <source>
        <dbReference type="EMBL" id="AUX29142.1"/>
    </source>
</evidence>
<dbReference type="RefSeq" id="WP_237245077.1">
    <property type="nucleotide sequence ID" value="NZ_CP012672.1"/>
</dbReference>